<organism evidence="11 12">
    <name type="scientific">Conidiobolus coronatus (strain ATCC 28846 / CBS 209.66 / NRRL 28638)</name>
    <name type="common">Delacroixia coronata</name>
    <dbReference type="NCBI Taxonomy" id="796925"/>
    <lineage>
        <taxon>Eukaryota</taxon>
        <taxon>Fungi</taxon>
        <taxon>Fungi incertae sedis</taxon>
        <taxon>Zoopagomycota</taxon>
        <taxon>Entomophthoromycotina</taxon>
        <taxon>Entomophthoromycetes</taxon>
        <taxon>Entomophthorales</taxon>
        <taxon>Ancylistaceae</taxon>
        <taxon>Conidiobolus</taxon>
    </lineage>
</organism>
<dbReference type="Gene3D" id="3.40.630.10">
    <property type="entry name" value="Zn peptidases"/>
    <property type="match status" value="1"/>
</dbReference>
<dbReference type="Pfam" id="PF04389">
    <property type="entry name" value="Peptidase_M28"/>
    <property type="match status" value="1"/>
</dbReference>
<dbReference type="PANTHER" id="PTHR12147">
    <property type="entry name" value="METALLOPEPTIDASE M28 FAMILY MEMBER"/>
    <property type="match status" value="1"/>
</dbReference>
<keyword evidence="2" id="KW-0031">Aminopeptidase</keyword>
<dbReference type="InterPro" id="IPR007484">
    <property type="entry name" value="Peptidase_M28"/>
</dbReference>
<evidence type="ECO:0000256" key="7">
    <source>
        <dbReference type="ARBA" id="ARBA00022833"/>
    </source>
</evidence>
<dbReference type="GO" id="GO:0006508">
    <property type="term" value="P:proteolysis"/>
    <property type="evidence" value="ECO:0007669"/>
    <property type="project" value="UniProtKB-KW"/>
</dbReference>
<name>A0A137PG77_CONC2</name>
<dbReference type="Proteomes" id="UP000070444">
    <property type="component" value="Unassembled WGS sequence"/>
</dbReference>
<evidence type="ECO:0000256" key="1">
    <source>
        <dbReference type="ARBA" id="ARBA00001947"/>
    </source>
</evidence>
<dbReference type="SUPFAM" id="SSF53187">
    <property type="entry name" value="Zn-dependent exopeptidases"/>
    <property type="match status" value="1"/>
</dbReference>
<dbReference type="EMBL" id="KQ964428">
    <property type="protein sequence ID" value="KXN74007.1"/>
    <property type="molecule type" value="Genomic_DNA"/>
</dbReference>
<feature type="non-terminal residue" evidence="11">
    <location>
        <position position="1"/>
    </location>
</feature>
<keyword evidence="5" id="KW-0732">Signal</keyword>
<dbReference type="InterPro" id="IPR045175">
    <property type="entry name" value="M28_fam"/>
</dbReference>
<dbReference type="GO" id="GO:0004177">
    <property type="term" value="F:aminopeptidase activity"/>
    <property type="evidence" value="ECO:0007669"/>
    <property type="project" value="UniProtKB-KW"/>
</dbReference>
<dbReference type="AlphaFoldDB" id="A0A137PG77"/>
<dbReference type="PANTHER" id="PTHR12147:SF56">
    <property type="entry name" value="AMINOPEPTIDASE YDR415C-RELATED"/>
    <property type="match status" value="1"/>
</dbReference>
<dbReference type="OrthoDB" id="2214at2759"/>
<evidence type="ECO:0000256" key="4">
    <source>
        <dbReference type="ARBA" id="ARBA00022723"/>
    </source>
</evidence>
<evidence type="ECO:0000313" key="11">
    <source>
        <dbReference type="EMBL" id="KXN74007.1"/>
    </source>
</evidence>
<evidence type="ECO:0000259" key="10">
    <source>
        <dbReference type="Pfam" id="PF04389"/>
    </source>
</evidence>
<keyword evidence="7 9" id="KW-0862">Zinc</keyword>
<keyword evidence="3 9" id="KW-0645">Protease</keyword>
<gene>
    <name evidence="11" type="ORF">CONCODRAFT_35142</name>
</gene>
<dbReference type="OMA" id="WIHSAND"/>
<comment type="similarity">
    <text evidence="8">Belongs to the peptidase M28 family. M28E subfamily.</text>
</comment>
<dbReference type="GO" id="GO:0046872">
    <property type="term" value="F:metal ion binding"/>
    <property type="evidence" value="ECO:0007669"/>
    <property type="project" value="UniProtKB-KW"/>
</dbReference>
<feature type="domain" description="Peptidase M28" evidence="10">
    <location>
        <begin position="2"/>
        <end position="160"/>
    </location>
</feature>
<evidence type="ECO:0000256" key="9">
    <source>
        <dbReference type="RuleBase" id="RU361240"/>
    </source>
</evidence>
<keyword evidence="12" id="KW-1185">Reference proteome</keyword>
<accession>A0A137PG77</accession>
<evidence type="ECO:0000313" key="12">
    <source>
        <dbReference type="Proteomes" id="UP000070444"/>
    </source>
</evidence>
<evidence type="ECO:0000256" key="8">
    <source>
        <dbReference type="ARBA" id="ARBA00043962"/>
    </source>
</evidence>
<evidence type="ECO:0000256" key="2">
    <source>
        <dbReference type="ARBA" id="ARBA00022438"/>
    </source>
</evidence>
<evidence type="ECO:0000256" key="3">
    <source>
        <dbReference type="ARBA" id="ARBA00022670"/>
    </source>
</evidence>
<reference evidence="11 12" key="1">
    <citation type="journal article" date="2015" name="Genome Biol. Evol.">
        <title>Phylogenomic analyses indicate that early fungi evolved digesting cell walls of algal ancestors of land plants.</title>
        <authorList>
            <person name="Chang Y."/>
            <person name="Wang S."/>
            <person name="Sekimoto S."/>
            <person name="Aerts A.L."/>
            <person name="Choi C."/>
            <person name="Clum A."/>
            <person name="LaButti K.M."/>
            <person name="Lindquist E.A."/>
            <person name="Yee Ngan C."/>
            <person name="Ohm R.A."/>
            <person name="Salamov A.A."/>
            <person name="Grigoriev I.V."/>
            <person name="Spatafora J.W."/>
            <person name="Berbee M.L."/>
        </authorList>
    </citation>
    <scope>NUCLEOTIDE SEQUENCE [LARGE SCALE GENOMIC DNA]</scope>
    <source>
        <strain evidence="11 12">NRRL 28638</strain>
    </source>
</reference>
<sequence>RAPGADDDATGSATVIESFRALTRIGFKPKRTIEFQWYAAEEVGLRGSRDIAQQYRAEGKNVVSQLQADMNGHSSKRQVRIINDYTDPQLSNFMKRLVESYTEYWWIDGKCNYGCSDHAAWTEQGYRSAFAFEDVAQPLIHTEQDTIDKVDFKNWLEYTKIATGYLVEIAEPSR</sequence>
<proteinExistence type="inferred from homology"/>
<evidence type="ECO:0000256" key="6">
    <source>
        <dbReference type="ARBA" id="ARBA00022801"/>
    </source>
</evidence>
<comment type="cofactor">
    <cofactor evidence="1">
        <name>Zn(2+)</name>
        <dbReference type="ChEBI" id="CHEBI:29105"/>
    </cofactor>
</comment>
<protein>
    <recommendedName>
        <fullName evidence="9">Peptide hydrolase</fullName>
        <ecNumber evidence="9">3.4.-.-</ecNumber>
    </recommendedName>
</protein>
<keyword evidence="6 9" id="KW-0378">Hydrolase</keyword>
<keyword evidence="4 9" id="KW-0479">Metal-binding</keyword>
<dbReference type="STRING" id="796925.A0A137PG77"/>
<dbReference type="GO" id="GO:0008235">
    <property type="term" value="F:metalloexopeptidase activity"/>
    <property type="evidence" value="ECO:0007669"/>
    <property type="project" value="InterPro"/>
</dbReference>
<dbReference type="EC" id="3.4.-.-" evidence="9"/>
<evidence type="ECO:0000256" key="5">
    <source>
        <dbReference type="ARBA" id="ARBA00022729"/>
    </source>
</evidence>